<evidence type="ECO:0000256" key="4">
    <source>
        <dbReference type="ARBA" id="ARBA00022496"/>
    </source>
</evidence>
<organism evidence="13 14">
    <name type="scientific">Sinomicrobium weinanense</name>
    <dbReference type="NCBI Taxonomy" id="2842200"/>
    <lineage>
        <taxon>Bacteria</taxon>
        <taxon>Pseudomonadati</taxon>
        <taxon>Bacteroidota</taxon>
        <taxon>Flavobacteriia</taxon>
        <taxon>Flavobacteriales</taxon>
        <taxon>Flavobacteriaceae</taxon>
        <taxon>Sinomicrobium</taxon>
    </lineage>
</organism>
<dbReference type="InterPro" id="IPR023996">
    <property type="entry name" value="TonB-dep_OMP_SusC/RagA"/>
</dbReference>
<proteinExistence type="inferred from homology"/>
<keyword evidence="7" id="KW-0406">Ion transport</keyword>
<evidence type="ECO:0000256" key="6">
    <source>
        <dbReference type="ARBA" id="ARBA00023004"/>
    </source>
</evidence>
<evidence type="ECO:0000259" key="12">
    <source>
        <dbReference type="Pfam" id="PF00593"/>
    </source>
</evidence>
<dbReference type="Gene3D" id="2.40.170.20">
    <property type="entry name" value="TonB-dependent receptor, beta-barrel domain"/>
    <property type="match status" value="1"/>
</dbReference>
<comment type="caution">
    <text evidence="13">The sequence shown here is derived from an EMBL/GenBank/DDBJ whole genome shotgun (WGS) entry which is preliminary data.</text>
</comment>
<dbReference type="PANTHER" id="PTHR32552">
    <property type="entry name" value="FERRICHROME IRON RECEPTOR-RELATED"/>
    <property type="match status" value="1"/>
</dbReference>
<dbReference type="Proteomes" id="UP000653730">
    <property type="component" value="Unassembled WGS sequence"/>
</dbReference>
<keyword evidence="8" id="KW-0798">TonB box</keyword>
<evidence type="ECO:0000256" key="7">
    <source>
        <dbReference type="ARBA" id="ARBA00023065"/>
    </source>
</evidence>
<keyword evidence="4" id="KW-0410">Iron transport</keyword>
<keyword evidence="10 11" id="KW-0998">Cell outer membrane</keyword>
<dbReference type="GO" id="GO:0006826">
    <property type="term" value="P:iron ion transport"/>
    <property type="evidence" value="ECO:0007669"/>
    <property type="project" value="UniProtKB-KW"/>
</dbReference>
<dbReference type="RefSeq" id="WP_187967778.1">
    <property type="nucleotide sequence ID" value="NZ_JACVDC010000158.1"/>
</dbReference>
<evidence type="ECO:0000256" key="11">
    <source>
        <dbReference type="PROSITE-ProRule" id="PRU01360"/>
    </source>
</evidence>
<keyword evidence="6" id="KW-0408">Iron</keyword>
<dbReference type="NCBIfam" id="TIGR04056">
    <property type="entry name" value="OMP_RagA_SusC"/>
    <property type="match status" value="1"/>
</dbReference>
<dbReference type="Pfam" id="PF00593">
    <property type="entry name" value="TonB_dep_Rec_b-barrel"/>
    <property type="match status" value="1"/>
</dbReference>
<name>A0A926JWM2_9FLAO</name>
<dbReference type="InterPro" id="IPR039426">
    <property type="entry name" value="TonB-dep_rcpt-like"/>
</dbReference>
<sequence>RENVNERVSDLYRTNFYADYTILEGLSFKTTFGYSTSNNTTGTFRPTTLIAGAGVGGEATIRTSKSTNLLSENYLTYKRDIGKGALTVMGGYSYQKNKSESTFAGARGFVSNSVSYRNLDGGSVFLPPESSLTERELISVFGRINFEYDDRYLLTLTGRRDGSSAFSKNNKYAFFPSGAIGWNMGNEEFLKESRTISNWKWRASYGVTGNPSIPAYGTLARFSEIYSVIGDALTNGVAITVLANDNLKWESSYQANFGVDIGLFDNRLNLTVDYYNIETRDLLFARPLPEYIGLANPVQIQNIGVLENKGVEVTISSRNISAENFTWNTDFNFSTNKNKVKKLPDGEDIFINSSPGHFLQPNSQILREGEPVGAFYGYVYDGVIREGQNVPEGFEDQPGGELFRDIDGRDANGELTGMPDGMINSDDKTIIGDPNPDFITSLNNTFAYKDFDLNVFFLASVGGDILNYTLLELASGDSNATTEVLDAWTPGNTDTDVPAAAVREKRITSRFVYDGSYVRLKNLSLGYSLPEKVLEKLGFEKIRFYISGQNLLTFTDYPGADPEVNYRNDNDERSNTFLGLDYGSYPNVRSLTMGVNLKF</sequence>
<evidence type="ECO:0000256" key="5">
    <source>
        <dbReference type="ARBA" id="ARBA00022692"/>
    </source>
</evidence>
<keyword evidence="5 11" id="KW-0812">Transmembrane</keyword>
<protein>
    <submittedName>
        <fullName evidence="13">SusC/RagA family TonB-linked outer membrane protein</fullName>
    </submittedName>
</protein>
<dbReference type="PROSITE" id="PS52016">
    <property type="entry name" value="TONB_DEPENDENT_REC_3"/>
    <property type="match status" value="1"/>
</dbReference>
<gene>
    <name evidence="13" type="ORF">IBL28_22105</name>
</gene>
<dbReference type="AlphaFoldDB" id="A0A926JWM2"/>
<keyword evidence="3 11" id="KW-1134">Transmembrane beta strand</keyword>
<keyword evidence="9 11" id="KW-0472">Membrane</keyword>
<dbReference type="EMBL" id="JACVDC010000158">
    <property type="protein sequence ID" value="MBC9798674.1"/>
    <property type="molecule type" value="Genomic_DNA"/>
</dbReference>
<dbReference type="SUPFAM" id="SSF56935">
    <property type="entry name" value="Porins"/>
    <property type="match status" value="1"/>
</dbReference>
<comment type="similarity">
    <text evidence="11">Belongs to the TonB-dependent receptor family.</text>
</comment>
<dbReference type="InterPro" id="IPR000531">
    <property type="entry name" value="Beta-barrel_TonB"/>
</dbReference>
<reference evidence="13 14" key="1">
    <citation type="submission" date="2020-09" db="EMBL/GenBank/DDBJ databases">
        <title>Sinomicrobium weinanense sp. nov., a halophilic bacteria isolated from saline-alkali soil.</title>
        <authorList>
            <person name="Wu P."/>
            <person name="Ren H."/>
            <person name="Mei Y."/>
            <person name="Liang Y."/>
            <person name="Chen Z."/>
        </authorList>
    </citation>
    <scope>NUCLEOTIDE SEQUENCE [LARGE SCALE GENOMIC DNA]</scope>
    <source>
        <strain evidence="13 14">FJxs</strain>
    </source>
</reference>
<evidence type="ECO:0000256" key="3">
    <source>
        <dbReference type="ARBA" id="ARBA00022452"/>
    </source>
</evidence>
<evidence type="ECO:0000256" key="8">
    <source>
        <dbReference type="ARBA" id="ARBA00023077"/>
    </source>
</evidence>
<evidence type="ECO:0000256" key="2">
    <source>
        <dbReference type="ARBA" id="ARBA00022448"/>
    </source>
</evidence>
<dbReference type="GO" id="GO:0009279">
    <property type="term" value="C:cell outer membrane"/>
    <property type="evidence" value="ECO:0007669"/>
    <property type="project" value="UniProtKB-SubCell"/>
</dbReference>
<keyword evidence="2 11" id="KW-0813">Transport</keyword>
<accession>A0A926JWM2</accession>
<evidence type="ECO:0000313" key="13">
    <source>
        <dbReference type="EMBL" id="MBC9798674.1"/>
    </source>
</evidence>
<keyword evidence="14" id="KW-1185">Reference proteome</keyword>
<evidence type="ECO:0000256" key="9">
    <source>
        <dbReference type="ARBA" id="ARBA00023136"/>
    </source>
</evidence>
<feature type="non-terminal residue" evidence="13">
    <location>
        <position position="1"/>
    </location>
</feature>
<evidence type="ECO:0000256" key="1">
    <source>
        <dbReference type="ARBA" id="ARBA00004571"/>
    </source>
</evidence>
<evidence type="ECO:0000256" key="10">
    <source>
        <dbReference type="ARBA" id="ARBA00023237"/>
    </source>
</evidence>
<feature type="domain" description="TonB-dependent receptor-like beta-barrel" evidence="12">
    <location>
        <begin position="9"/>
        <end position="551"/>
    </location>
</feature>
<dbReference type="PANTHER" id="PTHR32552:SF81">
    <property type="entry name" value="TONB-DEPENDENT OUTER MEMBRANE RECEPTOR"/>
    <property type="match status" value="1"/>
</dbReference>
<comment type="subcellular location">
    <subcellularLocation>
        <location evidence="1 11">Cell outer membrane</location>
        <topology evidence="1 11">Multi-pass membrane protein</topology>
    </subcellularLocation>
</comment>
<dbReference type="InterPro" id="IPR036942">
    <property type="entry name" value="Beta-barrel_TonB_sf"/>
</dbReference>
<evidence type="ECO:0000313" key="14">
    <source>
        <dbReference type="Proteomes" id="UP000653730"/>
    </source>
</evidence>